<dbReference type="InterPro" id="IPR036412">
    <property type="entry name" value="HAD-like_sf"/>
</dbReference>
<dbReference type="InterPro" id="IPR006439">
    <property type="entry name" value="HAD-SF_hydro_IA"/>
</dbReference>
<dbReference type="AlphaFoldDB" id="A0A8C5LL34"/>
<dbReference type="Gene3D" id="1.10.540.10">
    <property type="entry name" value="Acyl-CoA dehydrogenase/oxidase, N-terminal domain"/>
    <property type="match status" value="1"/>
</dbReference>
<evidence type="ECO:0000256" key="5">
    <source>
        <dbReference type="ARBA" id="ARBA00022990"/>
    </source>
</evidence>
<dbReference type="SUPFAM" id="SSF56112">
    <property type="entry name" value="Protein kinase-like (PK-like)"/>
    <property type="match status" value="1"/>
</dbReference>
<dbReference type="CDD" id="cd02603">
    <property type="entry name" value="HAD_sEH-N_like"/>
    <property type="match status" value="1"/>
</dbReference>
<dbReference type="PANTHER" id="PTHR47829:SF3">
    <property type="entry name" value="AMINOGLYCOSIDE PHOSPHOTRANSFERASE DOMAIN-CONTAINING PROTEIN"/>
    <property type="match status" value="1"/>
</dbReference>
<dbReference type="InterPro" id="IPR023214">
    <property type="entry name" value="HAD_sf"/>
</dbReference>
<dbReference type="InterPro" id="IPR011009">
    <property type="entry name" value="Kinase-like_dom_sf"/>
</dbReference>
<dbReference type="SUPFAM" id="SSF56645">
    <property type="entry name" value="Acyl-CoA dehydrogenase NM domain-like"/>
    <property type="match status" value="1"/>
</dbReference>
<dbReference type="Gene3D" id="2.40.110.10">
    <property type="entry name" value="Butyryl-CoA Dehydrogenase, subunit A, domain 2"/>
    <property type="match status" value="1"/>
</dbReference>
<dbReference type="SUPFAM" id="SSF56784">
    <property type="entry name" value="HAD-like"/>
    <property type="match status" value="1"/>
</dbReference>
<keyword evidence="13" id="KW-1185">Reference proteome</keyword>
<dbReference type="GO" id="GO:0050660">
    <property type="term" value="F:flavin adenine dinucleotide binding"/>
    <property type="evidence" value="ECO:0007669"/>
    <property type="project" value="InterPro"/>
</dbReference>
<feature type="domain" description="Acyl-CoA dehydrogenase/oxidase N-terminal" evidence="11">
    <location>
        <begin position="670"/>
        <end position="788"/>
    </location>
</feature>
<dbReference type="FunFam" id="3.30.200.20:FF:000343">
    <property type="entry name" value="Acyl-CoA dehydrogenase family member 10"/>
    <property type="match status" value="1"/>
</dbReference>
<dbReference type="Gene3D" id="3.40.50.1000">
    <property type="entry name" value="HAD superfamily/HAD-like"/>
    <property type="match status" value="1"/>
</dbReference>
<feature type="domain" description="Aminoglycoside phosphotransferase" evidence="9">
    <location>
        <begin position="289"/>
        <end position="503"/>
    </location>
</feature>
<keyword evidence="3" id="KW-0285">Flavoprotein</keyword>
<keyword evidence="6" id="KW-0560">Oxidoreductase</keyword>
<dbReference type="Pfam" id="PF02771">
    <property type="entry name" value="Acyl-CoA_dh_N"/>
    <property type="match status" value="1"/>
</dbReference>
<dbReference type="GO" id="GO:0016627">
    <property type="term" value="F:oxidoreductase activity, acting on the CH-CH group of donors"/>
    <property type="evidence" value="ECO:0007669"/>
    <property type="project" value="InterPro"/>
</dbReference>
<dbReference type="NCBIfam" id="TIGR01509">
    <property type="entry name" value="HAD-SF-IA-v3"/>
    <property type="match status" value="1"/>
</dbReference>
<feature type="domain" description="Acyl-CoA oxidase/dehydrogenase middle" evidence="10">
    <location>
        <begin position="792"/>
        <end position="893"/>
    </location>
</feature>
<dbReference type="Gene3D" id="1.10.150.240">
    <property type="entry name" value="Putative phosphatase, domain 2"/>
    <property type="match status" value="1"/>
</dbReference>
<sequence length="1070" mass="119905">MCIRRLFHTSSLPWPWRTAVLKHSWLRQQAAQRWMHSASNTYKAVIFDMGGVLIPSPGTLAAKWEVQNHIPSGTIVKALIRDGRNGPWMRFMRGEITLEDFLQEFGRYCSELAKTSVPVDSFFSLMTNEQVAKQSPVMTQAISQIRARGLQTAVLSNNFRLSNGKSFLPLDRKQFDVVVESCVEGICKPDPRIYQLCLERLGLQPSESIFLDDLGPNLNTAASLGIRTIKVNDPETAVKELEALLGFPLCVGVPGTSPVRKNMEIPQDALEKYLKNLLGAHTTGPLQLLQFDHGQSNPTYYIKMADHQLVLRKKPPGTLLPSAHAIEREFRIMKALASAGVPVPNGFDLCEDSSIIGTPFYVMEYCPGIIYKDPSLPGMEPSQRRAIYTAMNQVLCKIHSVDLQALGLDSFGKQGNYLPRQVQTWTKQYRAAETSTIPAMEKLIQWLPLHLPTQQRTTVVHGDFRLDNLLFHPEKPEVLAVLDWELSTLGDPFSDVAYSCLAHYLPSTFPMLKGFSGRDVAQLGIPTAEEYFHMYCLHMEIPPIENWNFYMAFSFFRVAAILQGVYKRSLSGQASSATAKQSGKLTELVANLAWDFAIREGFQIFKEMPTTKPQTRSHHSWAGSQSTLSPKGVRSYSTVPEPSSPSHASRAALIISPEGLSPRVRELYFRLQQFMEQRVYPLESELQKYHTTEDRWTPSPVIEDLKEKAKAEGLWNLFLPLETDPERKYGAGLTNVEYAHLCEVMGMSIYAPEIFNCSAPDTGNMEVLVRYGTEEQKARWLEPLLEGKIRSCFAMTEPQVASSDASNIEASIREEGDFYIINGHKWWISGIMDPRCKICVFMGKTDSQAPRHQQQSMLLVPMDSPGIKVIRPLTVYGMDDAPGGHGEVRFEDVRVPKENIILGPGRGFEIAQGRLGPGRIHHCMRLIGYSERALSLMKARVRSRVAFGKPLVEHGTILADIAQCRVDIEQARLLVLKAAHLMDVAGNKTAALEIAMIKMVAPSMAYRVIDRAIQAFGAGGLSGDYPLAHFFSWARALRFADGPDEVHQLTVAKMELKKPARLREPPVHRL</sequence>
<evidence type="ECO:0000256" key="6">
    <source>
        <dbReference type="ARBA" id="ARBA00023002"/>
    </source>
</evidence>
<dbReference type="InterPro" id="IPR009100">
    <property type="entry name" value="AcylCoA_DH/oxidase_NM_dom_sf"/>
</dbReference>
<evidence type="ECO:0000259" key="11">
    <source>
        <dbReference type="Pfam" id="PF02771"/>
    </source>
</evidence>
<dbReference type="SUPFAM" id="SSF47203">
    <property type="entry name" value="Acyl-CoA dehydrogenase C-terminal domain-like"/>
    <property type="match status" value="1"/>
</dbReference>
<dbReference type="CDD" id="cd05154">
    <property type="entry name" value="ACAD10_11_N-like"/>
    <property type="match status" value="1"/>
</dbReference>
<keyword evidence="5" id="KW-0007">Acetylation</keyword>
<evidence type="ECO:0008006" key="14">
    <source>
        <dbReference type="Google" id="ProtNLM"/>
    </source>
</evidence>
<feature type="compositionally biased region" description="Polar residues" evidence="7">
    <location>
        <begin position="622"/>
        <end position="644"/>
    </location>
</feature>
<dbReference type="Gene3D" id="1.20.140.10">
    <property type="entry name" value="Butyryl-CoA Dehydrogenase, subunit A, domain 3"/>
    <property type="match status" value="1"/>
</dbReference>
<keyword evidence="4" id="KW-0274">FAD</keyword>
<dbReference type="Pfam" id="PF00702">
    <property type="entry name" value="Hydrolase"/>
    <property type="match status" value="1"/>
</dbReference>
<dbReference type="FunFam" id="1.10.540.10:FF:000016">
    <property type="entry name" value="acyl-CoA dehydrogenase family member 11"/>
    <property type="match status" value="1"/>
</dbReference>
<dbReference type="PRINTS" id="PR00413">
    <property type="entry name" value="HADHALOGNASE"/>
</dbReference>
<evidence type="ECO:0000256" key="3">
    <source>
        <dbReference type="ARBA" id="ARBA00022630"/>
    </source>
</evidence>
<dbReference type="Pfam" id="PF02770">
    <property type="entry name" value="Acyl-CoA_dh_M"/>
    <property type="match status" value="1"/>
</dbReference>
<dbReference type="OMA" id="AIAMIKI"/>
<dbReference type="InterPro" id="IPR037069">
    <property type="entry name" value="AcylCoA_DH/ox_N_sf"/>
</dbReference>
<dbReference type="InterPro" id="IPR023198">
    <property type="entry name" value="PGP-like_dom2"/>
</dbReference>
<dbReference type="GeneTree" id="ENSGT00940000161620"/>
<dbReference type="FunFam" id="3.90.1200.10:FF:000009">
    <property type="entry name" value="Acyl-CoA dehydrogenase family member 11"/>
    <property type="match status" value="1"/>
</dbReference>
<dbReference type="InterPro" id="IPR013786">
    <property type="entry name" value="AcylCoA_DH/ox_N"/>
</dbReference>
<reference evidence="12" key="2">
    <citation type="submission" date="2025-09" db="UniProtKB">
        <authorList>
            <consortium name="Ensembl"/>
        </authorList>
    </citation>
    <scope>IDENTIFICATION</scope>
</reference>
<evidence type="ECO:0000259" key="8">
    <source>
        <dbReference type="Pfam" id="PF00441"/>
    </source>
</evidence>
<dbReference type="SFLD" id="SFLDS00003">
    <property type="entry name" value="Haloacid_Dehalogenase"/>
    <property type="match status" value="1"/>
</dbReference>
<dbReference type="Proteomes" id="UP000694385">
    <property type="component" value="Unassembled WGS sequence"/>
</dbReference>
<evidence type="ECO:0000313" key="12">
    <source>
        <dbReference type="Ensembl" id="ENSJJAP00000023882.1"/>
    </source>
</evidence>
<dbReference type="InterPro" id="IPR046373">
    <property type="entry name" value="Acyl-CoA_Oxase/DH_mid-dom_sf"/>
</dbReference>
<evidence type="ECO:0000256" key="7">
    <source>
        <dbReference type="SAM" id="MobiDB-lite"/>
    </source>
</evidence>
<evidence type="ECO:0000259" key="9">
    <source>
        <dbReference type="Pfam" id="PF01636"/>
    </source>
</evidence>
<dbReference type="InterPro" id="IPR036250">
    <property type="entry name" value="AcylCo_DH-like_C"/>
</dbReference>
<accession>A0A8C5LL34</accession>
<gene>
    <name evidence="12" type="primary">Acad10</name>
</gene>
<dbReference type="InterPro" id="IPR002575">
    <property type="entry name" value="Aminoglycoside_PTrfase"/>
</dbReference>
<dbReference type="InterPro" id="IPR052898">
    <property type="entry name" value="ACAD10-like"/>
</dbReference>
<dbReference type="InterPro" id="IPR009075">
    <property type="entry name" value="AcylCo_DH/oxidase_C"/>
</dbReference>
<dbReference type="Gene3D" id="3.30.200.20">
    <property type="entry name" value="Phosphorylase Kinase, domain 1"/>
    <property type="match status" value="1"/>
</dbReference>
<comment type="cofactor">
    <cofactor evidence="1">
        <name>FAD</name>
        <dbReference type="ChEBI" id="CHEBI:57692"/>
    </cofactor>
</comment>
<dbReference type="InterPro" id="IPR006091">
    <property type="entry name" value="Acyl-CoA_Oxase/DH_mid-dom"/>
</dbReference>
<dbReference type="SFLD" id="SFLDG01129">
    <property type="entry name" value="C1.5:_HAD__Beta-PGM__Phosphata"/>
    <property type="match status" value="1"/>
</dbReference>
<organism evidence="12 13">
    <name type="scientific">Jaculus jaculus</name>
    <name type="common">Lesser Egyptian jerboa</name>
    <dbReference type="NCBI Taxonomy" id="51337"/>
    <lineage>
        <taxon>Eukaryota</taxon>
        <taxon>Metazoa</taxon>
        <taxon>Chordata</taxon>
        <taxon>Craniata</taxon>
        <taxon>Vertebrata</taxon>
        <taxon>Euteleostomi</taxon>
        <taxon>Mammalia</taxon>
        <taxon>Eutheria</taxon>
        <taxon>Euarchontoglires</taxon>
        <taxon>Glires</taxon>
        <taxon>Rodentia</taxon>
        <taxon>Myomorpha</taxon>
        <taxon>Dipodoidea</taxon>
        <taxon>Dipodidae</taxon>
        <taxon>Dipodinae</taxon>
        <taxon>Jaculus</taxon>
    </lineage>
</organism>
<feature type="region of interest" description="Disordered" evidence="7">
    <location>
        <begin position="613"/>
        <end position="644"/>
    </location>
</feature>
<reference evidence="12" key="1">
    <citation type="submission" date="2025-08" db="UniProtKB">
        <authorList>
            <consortium name="Ensembl"/>
        </authorList>
    </citation>
    <scope>IDENTIFICATION</scope>
</reference>
<proteinExistence type="inferred from homology"/>
<dbReference type="Pfam" id="PF01636">
    <property type="entry name" value="APH"/>
    <property type="match status" value="1"/>
</dbReference>
<dbReference type="InterPro" id="IPR011945">
    <property type="entry name" value="HAD-SF_ppase_IA/epoxid_hydro_N"/>
</dbReference>
<dbReference type="GO" id="GO:0005737">
    <property type="term" value="C:cytoplasm"/>
    <property type="evidence" value="ECO:0007669"/>
    <property type="project" value="UniProtKB-ARBA"/>
</dbReference>
<dbReference type="PANTHER" id="PTHR47829">
    <property type="entry name" value="HYDROLASE, PUTATIVE (AFU_ORTHOLOGUE AFUA_1G12880)-RELATED"/>
    <property type="match status" value="1"/>
</dbReference>
<protein>
    <recommendedName>
        <fullName evidence="14">Acyl-CoA dehydrogenase family member 10</fullName>
    </recommendedName>
</protein>
<dbReference type="NCBIfam" id="TIGR02247">
    <property type="entry name" value="HAD-1A3-hyp"/>
    <property type="match status" value="1"/>
</dbReference>
<evidence type="ECO:0000256" key="4">
    <source>
        <dbReference type="ARBA" id="ARBA00022827"/>
    </source>
</evidence>
<evidence type="ECO:0000259" key="10">
    <source>
        <dbReference type="Pfam" id="PF02770"/>
    </source>
</evidence>
<evidence type="ECO:0000313" key="13">
    <source>
        <dbReference type="Proteomes" id="UP000694385"/>
    </source>
</evidence>
<dbReference type="FunFam" id="1.20.140.10:FF:000018">
    <property type="entry name" value="Acyl-CoA dehydrogenase family member 10"/>
    <property type="match status" value="1"/>
</dbReference>
<comment type="similarity">
    <text evidence="2">Belongs to the acyl-CoA dehydrogenase family.</text>
</comment>
<dbReference type="Pfam" id="PF00441">
    <property type="entry name" value="Acyl-CoA_dh_1"/>
    <property type="match status" value="1"/>
</dbReference>
<dbReference type="InterPro" id="IPR041726">
    <property type="entry name" value="ACAD10_11_N"/>
</dbReference>
<dbReference type="FunFam" id="2.40.110.10:FF:000002">
    <property type="entry name" value="Acyl-CoA dehydrogenase fadE12"/>
    <property type="match status" value="1"/>
</dbReference>
<name>A0A8C5LL34_JACJA</name>
<feature type="domain" description="Acyl-CoA dehydrogenase/oxidase C-terminal" evidence="8">
    <location>
        <begin position="905"/>
        <end position="1053"/>
    </location>
</feature>
<dbReference type="Ensembl" id="ENSJJAT00000030460.1">
    <property type="protein sequence ID" value="ENSJJAP00000023882.1"/>
    <property type="gene ID" value="ENSJJAG00000023508.1"/>
</dbReference>
<dbReference type="Gene3D" id="3.90.1200.10">
    <property type="match status" value="1"/>
</dbReference>
<evidence type="ECO:0000256" key="1">
    <source>
        <dbReference type="ARBA" id="ARBA00001974"/>
    </source>
</evidence>
<evidence type="ECO:0000256" key="2">
    <source>
        <dbReference type="ARBA" id="ARBA00009347"/>
    </source>
</evidence>